<proteinExistence type="predicted"/>
<feature type="domain" description="DUF7079" evidence="1">
    <location>
        <begin position="1"/>
        <end position="98"/>
    </location>
</feature>
<evidence type="ECO:0000259" key="1">
    <source>
        <dbReference type="Pfam" id="PF23296"/>
    </source>
</evidence>
<dbReference type="InParanoid" id="A0A1B7MM98"/>
<dbReference type="AlphaFoldDB" id="A0A1B7MM98"/>
<keyword evidence="3" id="KW-1185">Reference proteome</keyword>
<protein>
    <recommendedName>
        <fullName evidence="1">DUF7079 domain-containing protein</fullName>
    </recommendedName>
</protein>
<name>A0A1B7MM98_9AGAM</name>
<organism evidence="2 3">
    <name type="scientific">Rhizopogon vinicolor AM-OR11-026</name>
    <dbReference type="NCBI Taxonomy" id="1314800"/>
    <lineage>
        <taxon>Eukaryota</taxon>
        <taxon>Fungi</taxon>
        <taxon>Dikarya</taxon>
        <taxon>Basidiomycota</taxon>
        <taxon>Agaricomycotina</taxon>
        <taxon>Agaricomycetes</taxon>
        <taxon>Agaricomycetidae</taxon>
        <taxon>Boletales</taxon>
        <taxon>Suillineae</taxon>
        <taxon>Rhizopogonaceae</taxon>
        <taxon>Rhizopogon</taxon>
    </lineage>
</organism>
<dbReference type="Pfam" id="PF23296">
    <property type="entry name" value="DUF7079"/>
    <property type="match status" value="1"/>
</dbReference>
<dbReference type="Proteomes" id="UP000092154">
    <property type="component" value="Unassembled WGS sequence"/>
</dbReference>
<dbReference type="EMBL" id="KV448716">
    <property type="protein sequence ID" value="OAX33733.1"/>
    <property type="molecule type" value="Genomic_DNA"/>
</dbReference>
<accession>A0A1B7MM98</accession>
<sequence length="159" mass="18973">MSSLFKEVVNISYLISIADRIRTHKIDLKTAEHVFRYDLFPILWFTTMFSPFDDEYSLEWLLGSIDKRRQRSKICQRLTAPYETFIWYCTSWYFKRLLDTMIVEFGREWKLNFTEPGRDEETGHVWKATAADGSAIWLQGATVVPVQESKKLKRRKKFD</sequence>
<dbReference type="OrthoDB" id="3244284at2759"/>
<reference evidence="2 3" key="1">
    <citation type="submission" date="2016-06" db="EMBL/GenBank/DDBJ databases">
        <title>Comparative genomics of the ectomycorrhizal sister species Rhizopogon vinicolor and Rhizopogon vesiculosus (Basidiomycota: Boletales) reveals a divergence of the mating type B locus.</title>
        <authorList>
            <consortium name="DOE Joint Genome Institute"/>
            <person name="Mujic A.B."/>
            <person name="Kuo A."/>
            <person name="Tritt A."/>
            <person name="Lipzen A."/>
            <person name="Chen C."/>
            <person name="Johnson J."/>
            <person name="Sharma A."/>
            <person name="Barry K."/>
            <person name="Grigoriev I.V."/>
            <person name="Spatafora J.W."/>
        </authorList>
    </citation>
    <scope>NUCLEOTIDE SEQUENCE [LARGE SCALE GENOMIC DNA]</scope>
    <source>
        <strain evidence="2 3">AM-OR11-026</strain>
    </source>
</reference>
<evidence type="ECO:0000313" key="3">
    <source>
        <dbReference type="Proteomes" id="UP000092154"/>
    </source>
</evidence>
<gene>
    <name evidence="2" type="ORF">K503DRAFT_775281</name>
</gene>
<dbReference type="InterPro" id="IPR055507">
    <property type="entry name" value="DUF7079"/>
</dbReference>
<evidence type="ECO:0000313" key="2">
    <source>
        <dbReference type="EMBL" id="OAX33733.1"/>
    </source>
</evidence>